<dbReference type="SUPFAM" id="SSF55073">
    <property type="entry name" value="Nucleotide cyclase"/>
    <property type="match status" value="1"/>
</dbReference>
<feature type="transmembrane region" description="Helical" evidence="3">
    <location>
        <begin position="158"/>
        <end position="176"/>
    </location>
</feature>
<dbReference type="KEGG" id="amon:H9L24_12510"/>
<dbReference type="GO" id="GO:0043709">
    <property type="term" value="P:cell adhesion involved in single-species biofilm formation"/>
    <property type="evidence" value="ECO:0007669"/>
    <property type="project" value="TreeGrafter"/>
</dbReference>
<dbReference type="FunFam" id="3.30.70.270:FF:000001">
    <property type="entry name" value="Diguanylate cyclase domain protein"/>
    <property type="match status" value="1"/>
</dbReference>
<feature type="transmembrane region" description="Helical" evidence="3">
    <location>
        <begin position="188"/>
        <end position="210"/>
    </location>
</feature>
<feature type="domain" description="GGDEF" evidence="4">
    <location>
        <begin position="265"/>
        <end position="398"/>
    </location>
</feature>
<dbReference type="PROSITE" id="PS50887">
    <property type="entry name" value="GGDEF"/>
    <property type="match status" value="1"/>
</dbReference>
<dbReference type="PANTHER" id="PTHR45138:SF9">
    <property type="entry name" value="DIGUANYLATE CYCLASE DGCM-RELATED"/>
    <property type="match status" value="1"/>
</dbReference>
<feature type="transmembrane region" description="Helical" evidence="3">
    <location>
        <begin position="51"/>
        <end position="74"/>
    </location>
</feature>
<keyword evidence="6" id="KW-1185">Reference proteome</keyword>
<dbReference type="GO" id="GO:0052621">
    <property type="term" value="F:diguanylate cyclase activity"/>
    <property type="evidence" value="ECO:0007669"/>
    <property type="project" value="UniProtKB-EC"/>
</dbReference>
<protein>
    <recommendedName>
        <fullName evidence="1">diguanylate cyclase</fullName>
        <ecNumber evidence="1">2.7.7.65</ecNumber>
    </recommendedName>
</protein>
<dbReference type="GO" id="GO:1902201">
    <property type="term" value="P:negative regulation of bacterial-type flagellum-dependent cell motility"/>
    <property type="evidence" value="ECO:0007669"/>
    <property type="project" value="TreeGrafter"/>
</dbReference>
<evidence type="ECO:0000313" key="6">
    <source>
        <dbReference type="Proteomes" id="UP000516057"/>
    </source>
</evidence>
<evidence type="ECO:0000259" key="4">
    <source>
        <dbReference type="PROSITE" id="PS50887"/>
    </source>
</evidence>
<dbReference type="Gene3D" id="3.30.70.270">
    <property type="match status" value="1"/>
</dbReference>
<dbReference type="EC" id="2.7.7.65" evidence="1"/>
<dbReference type="EMBL" id="CP060790">
    <property type="protein sequence ID" value="QNP57940.1"/>
    <property type="molecule type" value="Genomic_DNA"/>
</dbReference>
<dbReference type="CDD" id="cd01949">
    <property type="entry name" value="GGDEF"/>
    <property type="match status" value="1"/>
</dbReference>
<name>A0A7H0HBM4_9BURK</name>
<evidence type="ECO:0000256" key="1">
    <source>
        <dbReference type="ARBA" id="ARBA00012528"/>
    </source>
</evidence>
<dbReference type="NCBIfam" id="TIGR00254">
    <property type="entry name" value="GGDEF"/>
    <property type="match status" value="1"/>
</dbReference>
<dbReference type="InterPro" id="IPR050469">
    <property type="entry name" value="Diguanylate_Cyclase"/>
</dbReference>
<organism evidence="5 6">
    <name type="scientific">Paenacidovorax monticola</name>
    <dbReference type="NCBI Taxonomy" id="1926868"/>
    <lineage>
        <taxon>Bacteria</taxon>
        <taxon>Pseudomonadati</taxon>
        <taxon>Pseudomonadota</taxon>
        <taxon>Betaproteobacteria</taxon>
        <taxon>Burkholderiales</taxon>
        <taxon>Comamonadaceae</taxon>
        <taxon>Paenacidovorax</taxon>
    </lineage>
</organism>
<sequence>MAYIPWCLRLSPVTALPNPPPATSLWAPHPASAHTDGEAHRQRWLRRTWQLHFFVLLSHLYAFLLLVGFCIVGYVPEAVLGAYGLWVAGGMGFITWAYASGWCHKRRDPGLFLVHQAVSILGALGLLVAAPQVAFQALVMLIAFSADGFLARSRASFAATWVLTLLAVAAAFFWVGPHMRMPTDALPGQLLTIGVVLGSVARSIVLVTFFRGMQYRLSVANDKLGAALAQIETLVRSDELTGVANRRGIMESLHRQRELADRSQLPFCVALLDIDHFKRINDHYGHAAGDRVLRVFGALLAGHTRAVDRIGRYGGEEFLVVMPDTATAQAADALERLRQQIVAANWTGMSGVPCDMTATIGVAQYRAGESVDATIRRADEALDRGKAAGRNRVVVETIR</sequence>
<feature type="transmembrane region" description="Helical" evidence="3">
    <location>
        <begin position="80"/>
        <end position="99"/>
    </location>
</feature>
<evidence type="ECO:0000256" key="3">
    <source>
        <dbReference type="SAM" id="Phobius"/>
    </source>
</evidence>
<keyword evidence="3" id="KW-0812">Transmembrane</keyword>
<dbReference type="GO" id="GO:0005886">
    <property type="term" value="C:plasma membrane"/>
    <property type="evidence" value="ECO:0007669"/>
    <property type="project" value="TreeGrafter"/>
</dbReference>
<comment type="catalytic activity">
    <reaction evidence="2">
        <text>2 GTP = 3',3'-c-di-GMP + 2 diphosphate</text>
        <dbReference type="Rhea" id="RHEA:24898"/>
        <dbReference type="ChEBI" id="CHEBI:33019"/>
        <dbReference type="ChEBI" id="CHEBI:37565"/>
        <dbReference type="ChEBI" id="CHEBI:58805"/>
        <dbReference type="EC" id="2.7.7.65"/>
    </reaction>
</comment>
<dbReference type="SMART" id="SM00267">
    <property type="entry name" value="GGDEF"/>
    <property type="match status" value="1"/>
</dbReference>
<dbReference type="InterPro" id="IPR043128">
    <property type="entry name" value="Rev_trsase/Diguanyl_cyclase"/>
</dbReference>
<dbReference type="InterPro" id="IPR029787">
    <property type="entry name" value="Nucleotide_cyclase"/>
</dbReference>
<reference evidence="5 6" key="1">
    <citation type="submission" date="2020-08" db="EMBL/GenBank/DDBJ databases">
        <title>Genome sequence of Acidovorax monticola KACC 19171T.</title>
        <authorList>
            <person name="Hyun D.-W."/>
            <person name="Bae J.-W."/>
        </authorList>
    </citation>
    <scope>NUCLEOTIDE SEQUENCE [LARGE SCALE GENOMIC DNA]</scope>
    <source>
        <strain evidence="5 6">KACC 19171</strain>
    </source>
</reference>
<keyword evidence="3" id="KW-1133">Transmembrane helix</keyword>
<dbReference type="Pfam" id="PF00990">
    <property type="entry name" value="GGDEF"/>
    <property type="match status" value="1"/>
</dbReference>
<dbReference type="AlphaFoldDB" id="A0A7H0HBM4"/>
<keyword evidence="3" id="KW-0472">Membrane</keyword>
<dbReference type="InterPro" id="IPR000160">
    <property type="entry name" value="GGDEF_dom"/>
</dbReference>
<gene>
    <name evidence="5" type="ORF">H9L24_12510</name>
</gene>
<evidence type="ECO:0000256" key="2">
    <source>
        <dbReference type="ARBA" id="ARBA00034247"/>
    </source>
</evidence>
<accession>A0A7H0HBM4</accession>
<dbReference type="PANTHER" id="PTHR45138">
    <property type="entry name" value="REGULATORY COMPONENTS OF SENSORY TRANSDUCTION SYSTEM"/>
    <property type="match status" value="1"/>
</dbReference>
<proteinExistence type="predicted"/>
<dbReference type="Proteomes" id="UP000516057">
    <property type="component" value="Chromosome"/>
</dbReference>
<evidence type="ECO:0000313" key="5">
    <source>
        <dbReference type="EMBL" id="QNP57940.1"/>
    </source>
</evidence>